<dbReference type="RefSeq" id="XP_022840557.1">
    <property type="nucleotide sequence ID" value="XM_022983312.1"/>
</dbReference>
<feature type="compositionally biased region" description="Basic residues" evidence="5">
    <location>
        <begin position="1"/>
        <end position="16"/>
    </location>
</feature>
<evidence type="ECO:0000256" key="1">
    <source>
        <dbReference type="ARBA" id="ARBA00022618"/>
    </source>
</evidence>
<dbReference type="OrthoDB" id="5590282at2759"/>
<evidence type="ECO:0000313" key="9">
    <source>
        <dbReference type="Proteomes" id="UP000009170"/>
    </source>
</evidence>
<feature type="region of interest" description="Disordered" evidence="5">
    <location>
        <begin position="1"/>
        <end position="84"/>
    </location>
</feature>
<dbReference type="EMBL" id="CAID01000018">
    <property type="protein sequence ID" value="CEG00746.1"/>
    <property type="molecule type" value="Genomic_DNA"/>
</dbReference>
<comment type="similarity">
    <text evidence="4">Belongs to the cyclin family.</text>
</comment>
<gene>
    <name evidence="8" type="ORF">OT_ostta18g01280</name>
</gene>
<dbReference type="STRING" id="70448.A0A096P9U1"/>
<evidence type="ECO:0000256" key="5">
    <source>
        <dbReference type="SAM" id="MobiDB-lite"/>
    </source>
</evidence>
<feature type="domain" description="Cyclin-like" evidence="6">
    <location>
        <begin position="297"/>
        <end position="393"/>
    </location>
</feature>
<dbReference type="InterPro" id="IPR006671">
    <property type="entry name" value="Cyclin_N"/>
</dbReference>
<dbReference type="InterPro" id="IPR039361">
    <property type="entry name" value="Cyclin"/>
</dbReference>
<keyword evidence="2 4" id="KW-0195">Cyclin</keyword>
<dbReference type="KEGG" id="ota:OT_ostta18g01280"/>
<evidence type="ECO:0000259" key="7">
    <source>
        <dbReference type="SMART" id="SM01332"/>
    </source>
</evidence>
<evidence type="ECO:0000256" key="4">
    <source>
        <dbReference type="RuleBase" id="RU000383"/>
    </source>
</evidence>
<dbReference type="Gene3D" id="1.10.472.10">
    <property type="entry name" value="Cyclin-like"/>
    <property type="match status" value="2"/>
</dbReference>
<keyword evidence="9" id="KW-1185">Reference proteome</keyword>
<dbReference type="GO" id="GO:0051301">
    <property type="term" value="P:cell division"/>
    <property type="evidence" value="ECO:0007669"/>
    <property type="project" value="UniProtKB-KW"/>
</dbReference>
<organism evidence="8 9">
    <name type="scientific">Ostreococcus tauri</name>
    <name type="common">Marine green alga</name>
    <dbReference type="NCBI Taxonomy" id="70448"/>
    <lineage>
        <taxon>Eukaryota</taxon>
        <taxon>Viridiplantae</taxon>
        <taxon>Chlorophyta</taxon>
        <taxon>Mamiellophyceae</taxon>
        <taxon>Mamiellales</taxon>
        <taxon>Bathycoccaceae</taxon>
        <taxon>Ostreococcus</taxon>
    </lineage>
</organism>
<dbReference type="GO" id="GO:0016538">
    <property type="term" value="F:cyclin-dependent protein serine/threonine kinase regulator activity"/>
    <property type="evidence" value="ECO:0007669"/>
    <property type="project" value="InterPro"/>
</dbReference>
<dbReference type="SUPFAM" id="SSF47954">
    <property type="entry name" value="Cyclin-like"/>
    <property type="match status" value="2"/>
</dbReference>
<keyword evidence="3" id="KW-0131">Cell cycle</keyword>
<feature type="compositionally biased region" description="Basic and acidic residues" evidence="5">
    <location>
        <begin position="38"/>
        <end position="62"/>
    </location>
</feature>
<feature type="domain" description="Cyclin-like" evidence="6">
    <location>
        <begin position="149"/>
        <end position="270"/>
    </location>
</feature>
<comment type="caution">
    <text evidence="8">The sequence shown here is derived from an EMBL/GenBank/DDBJ whole genome shotgun (WGS) entry which is preliminary data.</text>
</comment>
<dbReference type="InterPro" id="IPR013763">
    <property type="entry name" value="Cyclin-like_dom"/>
</dbReference>
<accession>A0A096P9U1</accession>
<evidence type="ECO:0000256" key="2">
    <source>
        <dbReference type="ARBA" id="ARBA00023127"/>
    </source>
</evidence>
<feature type="compositionally biased region" description="Basic and acidic residues" evidence="5">
    <location>
        <begin position="69"/>
        <end position="84"/>
    </location>
</feature>
<feature type="domain" description="Cyclin C-terminal" evidence="7">
    <location>
        <begin position="279"/>
        <end position="420"/>
    </location>
</feature>
<protein>
    <submittedName>
        <fullName evidence="8">Cyclin A/B/D/E</fullName>
    </submittedName>
</protein>
<dbReference type="InterPro" id="IPR004367">
    <property type="entry name" value="Cyclin_C-dom"/>
</dbReference>
<dbReference type="SMART" id="SM01332">
    <property type="entry name" value="Cyclin_C"/>
    <property type="match status" value="1"/>
</dbReference>
<dbReference type="InParanoid" id="A0A096P9U1"/>
<reference evidence="9" key="1">
    <citation type="journal article" date="2006" name="Proc. Natl. Acad. Sci. U.S.A.">
        <title>Genome analysis of the smallest free-living eukaryote Ostreococcus tauri unveils many unique features.</title>
        <authorList>
            <person name="Derelle E."/>
            <person name="Ferraz C."/>
            <person name="Rombauts S."/>
            <person name="Rouze P."/>
            <person name="Worden A.Z."/>
            <person name="Robbens S."/>
            <person name="Partensky F."/>
            <person name="Degroeve S."/>
            <person name="Echeynie S."/>
            <person name="Cooke R."/>
            <person name="Saeys Y."/>
            <person name="Wuyts J."/>
            <person name="Jabbari K."/>
            <person name="Bowler C."/>
            <person name="Panaud O."/>
            <person name="Piegu B."/>
            <person name="Ball S.G."/>
            <person name="Ral J.-P."/>
            <person name="Bouget F.-Y."/>
            <person name="Piganeau G."/>
            <person name="De Baets B."/>
            <person name="Picard A."/>
            <person name="Delseny M."/>
            <person name="Demaille J."/>
            <person name="Van de Peer Y."/>
            <person name="Moreau H."/>
        </authorList>
    </citation>
    <scope>NUCLEOTIDE SEQUENCE [LARGE SCALE GENOMIC DNA]</scope>
    <source>
        <strain evidence="9">OTTH 0595 / CCAP 157/2 / RCC745</strain>
    </source>
</reference>
<dbReference type="PANTHER" id="PTHR10177">
    <property type="entry name" value="CYCLINS"/>
    <property type="match status" value="1"/>
</dbReference>
<dbReference type="GeneID" id="9838217"/>
<dbReference type="Pfam" id="PF00134">
    <property type="entry name" value="Cyclin_N"/>
    <property type="match status" value="2"/>
</dbReference>
<dbReference type="GO" id="GO:0044772">
    <property type="term" value="P:mitotic cell cycle phase transition"/>
    <property type="evidence" value="ECO:0007669"/>
    <property type="project" value="InterPro"/>
</dbReference>
<evidence type="ECO:0000313" key="8">
    <source>
        <dbReference type="EMBL" id="CEG00746.1"/>
    </source>
</evidence>
<dbReference type="Proteomes" id="UP000009170">
    <property type="component" value="Unassembled WGS sequence"/>
</dbReference>
<name>A0A096P9U1_OSTTA</name>
<reference evidence="8 9" key="2">
    <citation type="journal article" date="2014" name="BMC Genomics">
        <title>An improved genome of the model marine alga Ostreococcus tauri unfolds by assessing Illumina de novo assemblies.</title>
        <authorList>
            <person name="Blanc-Mathieu R."/>
            <person name="Verhelst B."/>
            <person name="Derelle E."/>
            <person name="Rombauts S."/>
            <person name="Bouget F.Y."/>
            <person name="Carre I."/>
            <person name="Chateau A."/>
            <person name="Eyre-Walker A."/>
            <person name="Grimsley N."/>
            <person name="Moreau H."/>
            <person name="Piegu B."/>
            <person name="Rivals E."/>
            <person name="Schackwitz W."/>
            <person name="Van de Peer Y."/>
            <person name="Piganeau G."/>
        </authorList>
    </citation>
    <scope>NUCLEOTIDE SEQUENCE [LARGE SCALE GENOMIC DNA]</scope>
    <source>
        <strain evidence="9">OTTH 0595 / CCAP 157/2 / RCC745</strain>
    </source>
</reference>
<keyword evidence="1" id="KW-0132">Cell division</keyword>
<sequence length="421" mass="46877">MASPRVTRRAAAHARTKSNVSNIPLIDLTNRGGAASASERKAKDGAARGKSEVAAKRRRDDDLGTSASRKSEKQGKKTKRDDLKCAETLARGRAVPNVERGMVTATSLDYPFSAKGGRRAMELVKENVLSPYVDDGRYFNAAVRQQLVDWMTAQHNSMTLEDETLHLAIVYVDTFLMHRVPDNFLMRHGSGSEPVEAKPLRALDAGRVLHAMDSQHPLCNKLKRLGITCIFVAAKVTEVTTPSANEFARHAQVSSFTREQLLLAERALLRELNYALIRPTAFSFVEAYIESVLRSTNSLKRFPDRIDFANCPFADYGEVSTCFKETAFYLVELTMYGHEGLKFAPSLIAAAAVAAALDRLKITWDEVPIMEEISGYGNDSLKEPMDFLRRVARDSQMIEEYGEGLAVNDKYEGVCHFLFSR</sequence>
<dbReference type="Pfam" id="PF02984">
    <property type="entry name" value="Cyclin_C"/>
    <property type="match status" value="1"/>
</dbReference>
<dbReference type="InterPro" id="IPR036915">
    <property type="entry name" value="Cyclin-like_sf"/>
</dbReference>
<proteinExistence type="inferred from homology"/>
<evidence type="ECO:0000256" key="3">
    <source>
        <dbReference type="ARBA" id="ARBA00023306"/>
    </source>
</evidence>
<dbReference type="SMART" id="SM00385">
    <property type="entry name" value="CYCLIN"/>
    <property type="match status" value="2"/>
</dbReference>
<evidence type="ECO:0000259" key="6">
    <source>
        <dbReference type="SMART" id="SM00385"/>
    </source>
</evidence>
<dbReference type="AlphaFoldDB" id="A0A096P9U1"/>